<organism evidence="6 7">
    <name type="scientific">Neoroseomonas alkaliterrae</name>
    <dbReference type="NCBI Taxonomy" id="1452450"/>
    <lineage>
        <taxon>Bacteria</taxon>
        <taxon>Pseudomonadati</taxon>
        <taxon>Pseudomonadota</taxon>
        <taxon>Alphaproteobacteria</taxon>
        <taxon>Acetobacterales</taxon>
        <taxon>Acetobacteraceae</taxon>
        <taxon>Neoroseomonas</taxon>
    </lineage>
</organism>
<dbReference type="AlphaFoldDB" id="A0A840XNN6"/>
<dbReference type="Pfam" id="PF00753">
    <property type="entry name" value="Lactamase_B"/>
    <property type="match status" value="1"/>
</dbReference>
<dbReference type="SUPFAM" id="SSF56281">
    <property type="entry name" value="Metallo-hydrolase/oxidoreductase"/>
    <property type="match status" value="1"/>
</dbReference>
<dbReference type="RefSeq" id="WP_184484747.1">
    <property type="nucleotide sequence ID" value="NZ_JAAEDJ010000004.1"/>
</dbReference>
<evidence type="ECO:0000256" key="1">
    <source>
        <dbReference type="ARBA" id="ARBA00007749"/>
    </source>
</evidence>
<protein>
    <submittedName>
        <fullName evidence="6">Glyoxylase-like metal-dependent hydrolase (Beta-lactamase superfamily II)</fullName>
    </submittedName>
</protein>
<evidence type="ECO:0000256" key="2">
    <source>
        <dbReference type="ARBA" id="ARBA00022723"/>
    </source>
</evidence>
<evidence type="ECO:0000313" key="6">
    <source>
        <dbReference type="EMBL" id="MBB5690198.1"/>
    </source>
</evidence>
<comment type="caution">
    <text evidence="6">The sequence shown here is derived from an EMBL/GenBank/DDBJ whole genome shotgun (WGS) entry which is preliminary data.</text>
</comment>
<name>A0A840XNN6_9PROT</name>
<evidence type="ECO:0000259" key="5">
    <source>
        <dbReference type="SMART" id="SM00849"/>
    </source>
</evidence>
<proteinExistence type="inferred from homology"/>
<dbReference type="PANTHER" id="PTHR42978">
    <property type="entry name" value="QUORUM-QUENCHING LACTONASE YTNP-RELATED-RELATED"/>
    <property type="match status" value="1"/>
</dbReference>
<dbReference type="CDD" id="cd16277">
    <property type="entry name" value="metallo-hydrolase-like_MBL-fold"/>
    <property type="match status" value="1"/>
</dbReference>
<accession>A0A840XNN6</accession>
<dbReference type="Proteomes" id="UP000562254">
    <property type="component" value="Unassembled WGS sequence"/>
</dbReference>
<dbReference type="Gene3D" id="3.60.15.10">
    <property type="entry name" value="Ribonuclease Z/Hydroxyacylglutathione hydrolase-like"/>
    <property type="match status" value="1"/>
</dbReference>
<feature type="domain" description="Metallo-beta-lactamase" evidence="5">
    <location>
        <begin position="59"/>
        <end position="268"/>
    </location>
</feature>
<dbReference type="GO" id="GO:0016787">
    <property type="term" value="F:hydrolase activity"/>
    <property type="evidence" value="ECO:0007669"/>
    <property type="project" value="UniProtKB-KW"/>
</dbReference>
<dbReference type="EMBL" id="JACIJE010000006">
    <property type="protein sequence ID" value="MBB5690198.1"/>
    <property type="molecule type" value="Genomic_DNA"/>
</dbReference>
<keyword evidence="2" id="KW-0479">Metal-binding</keyword>
<dbReference type="PANTHER" id="PTHR42978:SF6">
    <property type="entry name" value="QUORUM-QUENCHING LACTONASE YTNP-RELATED"/>
    <property type="match status" value="1"/>
</dbReference>
<dbReference type="InterPro" id="IPR051013">
    <property type="entry name" value="MBL_superfamily_lactonases"/>
</dbReference>
<evidence type="ECO:0000256" key="3">
    <source>
        <dbReference type="ARBA" id="ARBA00022801"/>
    </source>
</evidence>
<sequence length="290" mass="32451">MTDGFRLGDITVQRIIEQEGPLFDPLTFFPTLTKEVLEENRGWLEPAALDPATGKLSLCIQSWVLRTRHHTILVDTCVGNDKDRPSHPFWNRLRGEAYMRGLASLGLRVDDIDVVMCTHMHVDHVGWNTRLENGRWVPTFPKARYVFSAAEFAHWKAENAKAPVPPFADSVLPVVEAGRADLVADDHAIGDDIRLEPTPGHTPHHVALRVGRGDAEALFTGDLIHSPLQARYPELSMRADWDPALAAKTRRRVLECACEARTLMCFAHFPSPSRARLARWGDGFRAEAVG</sequence>
<dbReference type="InterPro" id="IPR001279">
    <property type="entry name" value="Metallo-B-lactamas"/>
</dbReference>
<reference evidence="6 7" key="1">
    <citation type="submission" date="2020-08" db="EMBL/GenBank/DDBJ databases">
        <title>Genomic Encyclopedia of Type Strains, Phase IV (KMG-IV): sequencing the most valuable type-strain genomes for metagenomic binning, comparative biology and taxonomic classification.</title>
        <authorList>
            <person name="Goeker M."/>
        </authorList>
    </citation>
    <scope>NUCLEOTIDE SEQUENCE [LARGE SCALE GENOMIC DNA]</scope>
    <source>
        <strain evidence="6 7">DSM 25895</strain>
    </source>
</reference>
<dbReference type="GO" id="GO:0046872">
    <property type="term" value="F:metal ion binding"/>
    <property type="evidence" value="ECO:0007669"/>
    <property type="project" value="UniProtKB-KW"/>
</dbReference>
<evidence type="ECO:0000313" key="7">
    <source>
        <dbReference type="Proteomes" id="UP000562254"/>
    </source>
</evidence>
<dbReference type="InterPro" id="IPR036866">
    <property type="entry name" value="RibonucZ/Hydroxyglut_hydro"/>
</dbReference>
<dbReference type="SMART" id="SM00849">
    <property type="entry name" value="Lactamase_B"/>
    <property type="match status" value="1"/>
</dbReference>
<comment type="similarity">
    <text evidence="1">Belongs to the metallo-beta-lactamase superfamily.</text>
</comment>
<gene>
    <name evidence="6" type="ORF">FHS88_002331</name>
</gene>
<keyword evidence="7" id="KW-1185">Reference proteome</keyword>
<keyword evidence="3 6" id="KW-0378">Hydrolase</keyword>
<keyword evidence="4" id="KW-0862">Zinc</keyword>
<evidence type="ECO:0000256" key="4">
    <source>
        <dbReference type="ARBA" id="ARBA00022833"/>
    </source>
</evidence>